<dbReference type="PANTHER" id="PTHR45663">
    <property type="entry name" value="GEO12009P1"/>
    <property type="match status" value="1"/>
</dbReference>
<dbReference type="PROSITE" id="PS51352">
    <property type="entry name" value="THIOREDOXIN_2"/>
    <property type="match status" value="1"/>
</dbReference>
<dbReference type="Proteomes" id="UP000594961">
    <property type="component" value="Chromosome"/>
</dbReference>
<feature type="domain" description="Thioredoxin" evidence="10">
    <location>
        <begin position="1"/>
        <end position="104"/>
    </location>
</feature>
<proteinExistence type="inferred from homology"/>
<dbReference type="InterPro" id="IPR005746">
    <property type="entry name" value="Thioredoxin"/>
</dbReference>
<evidence type="ECO:0000256" key="3">
    <source>
        <dbReference type="ARBA" id="ARBA00022982"/>
    </source>
</evidence>
<evidence type="ECO:0000256" key="5">
    <source>
        <dbReference type="ARBA" id="ARBA00023284"/>
    </source>
</evidence>
<feature type="site" description="Contributes to redox potential value" evidence="8">
    <location>
        <position position="31"/>
    </location>
</feature>
<dbReference type="InterPro" id="IPR013766">
    <property type="entry name" value="Thioredoxin_domain"/>
</dbReference>
<feature type="disulfide bond" description="Redox-active" evidence="9">
    <location>
        <begin position="29"/>
        <end position="32"/>
    </location>
</feature>
<comment type="similarity">
    <text evidence="1 7">Belongs to the thioredoxin family.</text>
</comment>
<evidence type="ECO:0000256" key="4">
    <source>
        <dbReference type="ARBA" id="ARBA00023157"/>
    </source>
</evidence>
<organism evidence="11 12">
    <name type="scientific">Trueperella pecoris</name>
    <dbReference type="NCBI Taxonomy" id="2733571"/>
    <lineage>
        <taxon>Bacteria</taxon>
        <taxon>Bacillati</taxon>
        <taxon>Actinomycetota</taxon>
        <taxon>Actinomycetes</taxon>
        <taxon>Actinomycetales</taxon>
        <taxon>Actinomycetaceae</taxon>
        <taxon>Trueperella</taxon>
    </lineage>
</organism>
<dbReference type="Gene3D" id="3.40.30.10">
    <property type="entry name" value="Glutaredoxin"/>
    <property type="match status" value="1"/>
</dbReference>
<evidence type="ECO:0000313" key="12">
    <source>
        <dbReference type="Proteomes" id="UP000594961"/>
    </source>
</evidence>
<reference evidence="11 12" key="1">
    <citation type="submission" date="2020-10" db="EMBL/GenBank/DDBJ databases">
        <title>Trueperella pecoris sp. nov. isolated from bovine and porcine specimens.</title>
        <authorList>
            <person name="Schoenecker L."/>
            <person name="Schnydrig P."/>
            <person name="Brodard I."/>
            <person name="Thomann A."/>
            <person name="Hemphill A."/>
            <person name="Rodriguez-Campos S."/>
            <person name="Perreten V."/>
            <person name="Jores J."/>
            <person name="Kittl S."/>
        </authorList>
    </citation>
    <scope>NUCLEOTIDE SEQUENCE [LARGE SCALE GENOMIC DNA]</scope>
    <source>
        <strain evidence="11 12">19OD0592</strain>
    </source>
</reference>
<dbReference type="Pfam" id="PF00085">
    <property type="entry name" value="Thioredoxin"/>
    <property type="match status" value="1"/>
</dbReference>
<dbReference type="RefSeq" id="WP_197552031.1">
    <property type="nucleotide sequence ID" value="NZ_CP063212.1"/>
</dbReference>
<accession>A0A7M1QYA6</accession>
<evidence type="ECO:0000256" key="8">
    <source>
        <dbReference type="PIRSR" id="PIRSR000077-1"/>
    </source>
</evidence>
<evidence type="ECO:0000256" key="6">
    <source>
        <dbReference type="NCBIfam" id="TIGR01068"/>
    </source>
</evidence>
<dbReference type="CDD" id="cd02947">
    <property type="entry name" value="TRX_family"/>
    <property type="match status" value="1"/>
</dbReference>
<dbReference type="InterPro" id="IPR017937">
    <property type="entry name" value="Thioredoxin_CS"/>
</dbReference>
<dbReference type="SUPFAM" id="SSF52833">
    <property type="entry name" value="Thioredoxin-like"/>
    <property type="match status" value="1"/>
</dbReference>
<feature type="active site" description="Nucleophile" evidence="8">
    <location>
        <position position="32"/>
    </location>
</feature>
<gene>
    <name evidence="11" type="primary">trxA</name>
    <name evidence="11" type="ORF">INS90_06510</name>
</gene>
<feature type="active site" description="Nucleophile" evidence="8">
    <location>
        <position position="29"/>
    </location>
</feature>
<evidence type="ECO:0000313" key="11">
    <source>
        <dbReference type="EMBL" id="QOR46938.1"/>
    </source>
</evidence>
<keyword evidence="5 9" id="KW-0676">Redox-active center</keyword>
<dbReference type="EMBL" id="CP063212">
    <property type="protein sequence ID" value="QOR46938.1"/>
    <property type="molecule type" value="Genomic_DNA"/>
</dbReference>
<dbReference type="GO" id="GO:0015035">
    <property type="term" value="F:protein-disulfide reductase activity"/>
    <property type="evidence" value="ECO:0007669"/>
    <property type="project" value="UniProtKB-UniRule"/>
</dbReference>
<evidence type="ECO:0000256" key="9">
    <source>
        <dbReference type="PIRSR" id="PIRSR000077-4"/>
    </source>
</evidence>
<evidence type="ECO:0000256" key="1">
    <source>
        <dbReference type="ARBA" id="ARBA00008987"/>
    </source>
</evidence>
<sequence>MATVEVTAENFNDIVKEGTVLLDFWAEWCGPCKQFGPTFEAASDKYEDITFGKVDTEAQGELAQAFQIMSIPTLMVFRDGIRIYEGAGALPPAALEDLITQAKALDMDEVRKQIAEHEAQSEK</sequence>
<feature type="site" description="Deprotonates C-terminal active site Cys" evidence="8">
    <location>
        <position position="23"/>
    </location>
</feature>
<dbReference type="AlphaFoldDB" id="A0A7M1QYA6"/>
<keyword evidence="2" id="KW-0813">Transport</keyword>
<dbReference type="PRINTS" id="PR00421">
    <property type="entry name" value="THIOREDOXIN"/>
</dbReference>
<dbReference type="NCBIfam" id="TIGR01068">
    <property type="entry name" value="thioredoxin"/>
    <property type="match status" value="1"/>
</dbReference>
<keyword evidence="4 9" id="KW-1015">Disulfide bond</keyword>
<evidence type="ECO:0000256" key="7">
    <source>
        <dbReference type="PIRNR" id="PIRNR000077"/>
    </source>
</evidence>
<dbReference type="PROSITE" id="PS00194">
    <property type="entry name" value="THIOREDOXIN_1"/>
    <property type="match status" value="1"/>
</dbReference>
<dbReference type="PIRSF" id="PIRSF000077">
    <property type="entry name" value="Thioredoxin"/>
    <property type="match status" value="1"/>
</dbReference>
<name>A0A7M1QYA6_9ACTO</name>
<dbReference type="GO" id="GO:0005829">
    <property type="term" value="C:cytosol"/>
    <property type="evidence" value="ECO:0007669"/>
    <property type="project" value="TreeGrafter"/>
</dbReference>
<dbReference type="InterPro" id="IPR036249">
    <property type="entry name" value="Thioredoxin-like_sf"/>
</dbReference>
<evidence type="ECO:0000256" key="2">
    <source>
        <dbReference type="ARBA" id="ARBA00022448"/>
    </source>
</evidence>
<feature type="site" description="Contributes to redox potential value" evidence="8">
    <location>
        <position position="30"/>
    </location>
</feature>
<evidence type="ECO:0000259" key="10">
    <source>
        <dbReference type="PROSITE" id="PS51352"/>
    </source>
</evidence>
<dbReference type="PANTHER" id="PTHR45663:SF40">
    <property type="entry name" value="THIOREDOXIN 2"/>
    <property type="match status" value="1"/>
</dbReference>
<keyword evidence="3" id="KW-0249">Electron transport</keyword>
<protein>
    <recommendedName>
        <fullName evidence="6 7">Thioredoxin</fullName>
    </recommendedName>
</protein>